<organism evidence="1 2">
    <name type="scientific">Puccinia striiformis f. sp. tritici PST-78</name>
    <dbReference type="NCBI Taxonomy" id="1165861"/>
    <lineage>
        <taxon>Eukaryota</taxon>
        <taxon>Fungi</taxon>
        <taxon>Dikarya</taxon>
        <taxon>Basidiomycota</taxon>
        <taxon>Pucciniomycotina</taxon>
        <taxon>Pucciniomycetes</taxon>
        <taxon>Pucciniales</taxon>
        <taxon>Pucciniaceae</taxon>
        <taxon>Puccinia</taxon>
    </lineage>
</organism>
<evidence type="ECO:0000313" key="1">
    <source>
        <dbReference type="EMBL" id="KNF01332.1"/>
    </source>
</evidence>
<proteinExistence type="predicted"/>
<dbReference type="EMBL" id="AJIL01000030">
    <property type="protein sequence ID" value="KNF01332.1"/>
    <property type="molecule type" value="Genomic_DNA"/>
</dbReference>
<name>A0A0L0VQ43_9BASI</name>
<comment type="caution">
    <text evidence="1">The sequence shown here is derived from an EMBL/GenBank/DDBJ whole genome shotgun (WGS) entry which is preliminary data.</text>
</comment>
<dbReference type="AlphaFoldDB" id="A0A0L0VQ43"/>
<gene>
    <name evidence="1" type="ORF">PSTG_05431</name>
</gene>
<evidence type="ECO:0000313" key="2">
    <source>
        <dbReference type="Proteomes" id="UP000054564"/>
    </source>
</evidence>
<keyword evidence="2" id="KW-1185">Reference proteome</keyword>
<reference evidence="2" key="1">
    <citation type="submission" date="2014-03" db="EMBL/GenBank/DDBJ databases">
        <title>The Genome Sequence of Puccinia striiformis f. sp. tritici PST-78.</title>
        <authorList>
            <consortium name="The Broad Institute Genome Sequencing Platform"/>
            <person name="Cuomo C."/>
            <person name="Hulbert S."/>
            <person name="Chen X."/>
            <person name="Walker B."/>
            <person name="Young S.K."/>
            <person name="Zeng Q."/>
            <person name="Gargeya S."/>
            <person name="Fitzgerald M."/>
            <person name="Haas B."/>
            <person name="Abouelleil A."/>
            <person name="Alvarado L."/>
            <person name="Arachchi H.M."/>
            <person name="Berlin A.M."/>
            <person name="Chapman S.B."/>
            <person name="Goldberg J."/>
            <person name="Griggs A."/>
            <person name="Gujja S."/>
            <person name="Hansen M."/>
            <person name="Howarth C."/>
            <person name="Imamovic A."/>
            <person name="Larimer J."/>
            <person name="McCowan C."/>
            <person name="Montmayeur A."/>
            <person name="Murphy C."/>
            <person name="Neiman D."/>
            <person name="Pearson M."/>
            <person name="Priest M."/>
            <person name="Roberts A."/>
            <person name="Saif S."/>
            <person name="Shea T."/>
            <person name="Sisk P."/>
            <person name="Sykes S."/>
            <person name="Wortman J."/>
            <person name="Nusbaum C."/>
            <person name="Birren B."/>
        </authorList>
    </citation>
    <scope>NUCLEOTIDE SEQUENCE [LARGE SCALE GENOMIC DNA]</scope>
    <source>
        <strain evidence="2">race PST-78</strain>
    </source>
</reference>
<accession>A0A0L0VQ43</accession>
<sequence length="159" mass="16727">MPAGLSHVGDSLIAAGLSSDTEVTNETVLDLLDSQLSSSTQVASSVATPSAPRYPKSGGASALLTQKCPQGCHLPSANHTAKKCFSLHQNLLTSYHNYMKAKTEAEAHLAKSESLTMFNVEVVNKASNSVNDLVSSLNNLPANLSSQDKDNNESELGLI</sequence>
<dbReference type="Proteomes" id="UP000054564">
    <property type="component" value="Unassembled WGS sequence"/>
</dbReference>
<dbReference type="STRING" id="1165861.A0A0L0VQ43"/>
<protein>
    <submittedName>
        <fullName evidence="1">Uncharacterized protein</fullName>
    </submittedName>
</protein>